<evidence type="ECO:0000313" key="1">
    <source>
        <dbReference type="EMBL" id="KAK2028627.1"/>
    </source>
</evidence>
<proteinExistence type="predicted"/>
<organism evidence="1 2">
    <name type="scientific">Colletotrichum zoysiae</name>
    <dbReference type="NCBI Taxonomy" id="1216348"/>
    <lineage>
        <taxon>Eukaryota</taxon>
        <taxon>Fungi</taxon>
        <taxon>Dikarya</taxon>
        <taxon>Ascomycota</taxon>
        <taxon>Pezizomycotina</taxon>
        <taxon>Sordariomycetes</taxon>
        <taxon>Hypocreomycetidae</taxon>
        <taxon>Glomerellales</taxon>
        <taxon>Glomerellaceae</taxon>
        <taxon>Colletotrichum</taxon>
        <taxon>Colletotrichum graminicola species complex</taxon>
    </lineage>
</organism>
<sequence>MPITTTHVSDGARRDELRKGGSGVVALEPGSSACSAFATSPKMAAWSLIEPTPSSRTHGADVLANAERVQSWEHPIAPPMCYVIAASRMASQVAKSAMRSSILEHRKQFGWLAIELWPAFGPGPWYLGFRCVKAAASSLDISSTGPRRPCSHRIK</sequence>
<dbReference type="Proteomes" id="UP001232148">
    <property type="component" value="Unassembled WGS sequence"/>
</dbReference>
<accession>A0AAD9HIF9</accession>
<reference evidence="1" key="1">
    <citation type="submission" date="2021-06" db="EMBL/GenBank/DDBJ databases">
        <title>Comparative genomics, transcriptomics and evolutionary studies reveal genomic signatures of adaptation to plant cell wall in hemibiotrophic fungi.</title>
        <authorList>
            <consortium name="DOE Joint Genome Institute"/>
            <person name="Baroncelli R."/>
            <person name="Diaz J.F."/>
            <person name="Benocci T."/>
            <person name="Peng M."/>
            <person name="Battaglia E."/>
            <person name="Haridas S."/>
            <person name="Andreopoulos W."/>
            <person name="Labutti K."/>
            <person name="Pangilinan J."/>
            <person name="Floch G.L."/>
            <person name="Makela M.R."/>
            <person name="Henrissat B."/>
            <person name="Grigoriev I.V."/>
            <person name="Crouch J.A."/>
            <person name="De Vries R.P."/>
            <person name="Sukno S.A."/>
            <person name="Thon M.R."/>
        </authorList>
    </citation>
    <scope>NUCLEOTIDE SEQUENCE</scope>
    <source>
        <strain evidence="1">MAFF235873</strain>
    </source>
</reference>
<gene>
    <name evidence="1" type="ORF">LX32DRAFT_392082</name>
</gene>
<comment type="caution">
    <text evidence="1">The sequence shown here is derived from an EMBL/GenBank/DDBJ whole genome shotgun (WGS) entry which is preliminary data.</text>
</comment>
<evidence type="ECO:0000313" key="2">
    <source>
        <dbReference type="Proteomes" id="UP001232148"/>
    </source>
</evidence>
<dbReference type="AlphaFoldDB" id="A0AAD9HIF9"/>
<dbReference type="EMBL" id="MU842875">
    <property type="protein sequence ID" value="KAK2028627.1"/>
    <property type="molecule type" value="Genomic_DNA"/>
</dbReference>
<keyword evidence="2" id="KW-1185">Reference proteome</keyword>
<name>A0AAD9HIF9_9PEZI</name>
<protein>
    <submittedName>
        <fullName evidence="1">Uncharacterized protein</fullName>
    </submittedName>
</protein>